<dbReference type="EMBL" id="GDKF01006139">
    <property type="protein sequence ID" value="JAT72483.1"/>
    <property type="molecule type" value="Transcribed_RNA"/>
</dbReference>
<reference evidence="2" key="1">
    <citation type="submission" date="2015-08" db="EMBL/GenBank/DDBJ databases">
        <authorList>
            <person name="Babu N.S."/>
            <person name="Beckwith C.J."/>
            <person name="Beseler K.G."/>
            <person name="Brison A."/>
            <person name="Carone J.V."/>
            <person name="Caskin T.P."/>
            <person name="Diamond M."/>
            <person name="Durham M.E."/>
            <person name="Foxe J.M."/>
            <person name="Go M."/>
            <person name="Henderson B.A."/>
            <person name="Jones I.B."/>
            <person name="McGettigan J.A."/>
            <person name="Micheletti S.J."/>
            <person name="Nasrallah M.E."/>
            <person name="Ortiz D."/>
            <person name="Piller C.R."/>
            <person name="Privatt S.R."/>
            <person name="Schneider S.L."/>
            <person name="Sharp S."/>
            <person name="Smith T.C."/>
            <person name="Stanton J.D."/>
            <person name="Ullery H.E."/>
            <person name="Wilson R.J."/>
            <person name="Serrano M.G."/>
            <person name="Buck G."/>
            <person name="Lee V."/>
            <person name="Wang Y."/>
            <person name="Carvalho R."/>
            <person name="Voegtly L."/>
            <person name="Shi R."/>
            <person name="Duckworth R."/>
            <person name="Johnson A."/>
            <person name="Loviza R."/>
            <person name="Walstead R."/>
            <person name="Shah Z."/>
            <person name="Kiflezghi M."/>
            <person name="Wade K."/>
            <person name="Ball S.L."/>
            <person name="Bradley K.W."/>
            <person name="Asai D.J."/>
            <person name="Bowman C.A."/>
            <person name="Russell D.A."/>
            <person name="Pope W.H."/>
            <person name="Jacobs-Sera D."/>
            <person name="Hendrix R.W."/>
            <person name="Hatfull G.F."/>
        </authorList>
    </citation>
    <scope>NUCLEOTIDE SEQUENCE</scope>
</reference>
<dbReference type="AlphaFoldDB" id="A0A1D2A0M1"/>
<protein>
    <submittedName>
        <fullName evidence="2">Uncharacterized protein</fullName>
    </submittedName>
</protein>
<proteinExistence type="predicted"/>
<organism evidence="2">
    <name type="scientific">Auxenochlorella protothecoides</name>
    <name type="common">Green microalga</name>
    <name type="synonym">Chlorella protothecoides</name>
    <dbReference type="NCBI Taxonomy" id="3075"/>
    <lineage>
        <taxon>Eukaryota</taxon>
        <taxon>Viridiplantae</taxon>
        <taxon>Chlorophyta</taxon>
        <taxon>core chlorophytes</taxon>
        <taxon>Trebouxiophyceae</taxon>
        <taxon>Chlorellales</taxon>
        <taxon>Chlorellaceae</taxon>
        <taxon>Auxenochlorella</taxon>
    </lineage>
</organism>
<evidence type="ECO:0000313" key="2">
    <source>
        <dbReference type="EMBL" id="JAT72483.1"/>
    </source>
</evidence>
<dbReference type="PANTHER" id="PTHR45005:SF2">
    <property type="entry name" value="PROTEIN HLB1"/>
    <property type="match status" value="1"/>
</dbReference>
<dbReference type="InterPro" id="IPR053277">
    <property type="entry name" value="Endomembrane_traffic_mod"/>
</dbReference>
<dbReference type="InterPro" id="IPR011990">
    <property type="entry name" value="TPR-like_helical_dom_sf"/>
</dbReference>
<gene>
    <name evidence="2" type="ORF">g.36051</name>
</gene>
<feature type="region of interest" description="Disordered" evidence="1">
    <location>
        <begin position="1"/>
        <end position="30"/>
    </location>
</feature>
<dbReference type="Gene3D" id="1.25.40.10">
    <property type="entry name" value="Tetratricopeptide repeat domain"/>
    <property type="match status" value="1"/>
</dbReference>
<evidence type="ECO:0000256" key="1">
    <source>
        <dbReference type="SAM" id="MobiDB-lite"/>
    </source>
</evidence>
<accession>A0A1D2A0M1</accession>
<feature type="compositionally biased region" description="Polar residues" evidence="1">
    <location>
        <begin position="19"/>
        <end position="30"/>
    </location>
</feature>
<dbReference type="SUPFAM" id="SSF48452">
    <property type="entry name" value="TPR-like"/>
    <property type="match status" value="1"/>
</dbReference>
<sequence length="480" mass="50017">MHSDGCSIPPWPDARLSDHQPSSYPGSASPFTRRSAYVGGSKEQFPGVWPSLHLRQPPTRAAPGCGDAYTMTLIQDQLLGAELRAASATLAGGLSQPADGASTEESPFVQAYTRALALQEQAAGQAPDLQRESLLAACTAYQEASRLAGHTHVAALYNHGVALSDLYRLGDNDDGDDGRATLRAALDRYGAALALDPANPQALNNSGLALQELASGLPPAEAGPLLRQAVARFRGAARALPGFHRALYNAGTALYSLAAALRAAEGVDSADLLQQEPALLPTAPGDPAADEDSATLDVLPEPARRVRRVRRAFADAAQYIALACALRPVTDASAVYARSLDTVAPLLPLPALRRSGARWAAGPPGGRTPGWARGTLELDAAGVRSLGPGAALRLGAAELRGACRARDPSLPAEGHALWLALTGRPRGAFLVLDGEEEAECWVDALATLAHLNAHQGLDRLARILRARPPSALGNGPSSEV</sequence>
<name>A0A1D2A0M1_AUXPR</name>
<dbReference type="PANTHER" id="PTHR45005">
    <property type="match status" value="1"/>
</dbReference>